<organism evidence="2 3">
    <name type="scientific">Iningainema tapete BLCC-T55</name>
    <dbReference type="NCBI Taxonomy" id="2748662"/>
    <lineage>
        <taxon>Bacteria</taxon>
        <taxon>Bacillati</taxon>
        <taxon>Cyanobacteriota</taxon>
        <taxon>Cyanophyceae</taxon>
        <taxon>Nostocales</taxon>
        <taxon>Scytonemataceae</taxon>
        <taxon>Iningainema tapete</taxon>
    </lineage>
</organism>
<dbReference type="InterPro" id="IPR002850">
    <property type="entry name" value="PIN_toxin-like"/>
</dbReference>
<evidence type="ECO:0000259" key="1">
    <source>
        <dbReference type="SMART" id="SM00670"/>
    </source>
</evidence>
<keyword evidence="3" id="KW-1185">Reference proteome</keyword>
<feature type="domain" description="PIN" evidence="1">
    <location>
        <begin position="5"/>
        <end position="118"/>
    </location>
</feature>
<dbReference type="InterPro" id="IPR002716">
    <property type="entry name" value="PIN_dom"/>
</dbReference>
<dbReference type="EMBL" id="JACXAE010000069">
    <property type="protein sequence ID" value="MBD2774385.1"/>
    <property type="molecule type" value="Genomic_DNA"/>
</dbReference>
<dbReference type="AlphaFoldDB" id="A0A8J6XKI9"/>
<protein>
    <submittedName>
        <fullName evidence="2">Putative toxin-antitoxin system toxin component, PIN family</fullName>
    </submittedName>
</protein>
<dbReference type="InterPro" id="IPR029060">
    <property type="entry name" value="PIN-like_dom_sf"/>
</dbReference>
<comment type="caution">
    <text evidence="2">The sequence shown here is derived from an EMBL/GenBank/DDBJ whole genome shotgun (WGS) entry which is preliminary data.</text>
</comment>
<dbReference type="RefSeq" id="WP_190831331.1">
    <property type="nucleotide sequence ID" value="NZ_CAWPPI010000069.1"/>
</dbReference>
<dbReference type="PANTHER" id="PTHR34610">
    <property type="entry name" value="SSL7007 PROTEIN"/>
    <property type="match status" value="1"/>
</dbReference>
<sequence>MSSKARFVFDTNVLISALLFRNSKPGQALRLAVKRGDILLSKQTLEELNEVLSRPKFDRYVTSEEKEEFLEALVERAILVEPTEEVQVCRDGKDDKFIELALSGKANFIVSGDEDLLVLNPFGEVCILKPEDFLQRFTQSDAQEHA</sequence>
<gene>
    <name evidence="2" type="ORF">ICL16_20505</name>
</gene>
<dbReference type="Proteomes" id="UP000629098">
    <property type="component" value="Unassembled WGS sequence"/>
</dbReference>
<dbReference type="SUPFAM" id="SSF88723">
    <property type="entry name" value="PIN domain-like"/>
    <property type="match status" value="1"/>
</dbReference>
<accession>A0A8J6XKI9</accession>
<dbReference type="NCBIfam" id="TIGR00305">
    <property type="entry name" value="putative toxin-antitoxin system toxin component, PIN family"/>
    <property type="match status" value="1"/>
</dbReference>
<dbReference type="SMART" id="SM00670">
    <property type="entry name" value="PINc"/>
    <property type="match status" value="1"/>
</dbReference>
<reference evidence="2" key="1">
    <citation type="submission" date="2020-09" db="EMBL/GenBank/DDBJ databases">
        <title>Iningainema tapete sp. nov. (Scytonemataceae, Cyanobacteria) from greenhouses in central Florida (USA) produces two types of nodularin with biosynthetic potential for microcystin-LR and anabaenopeptins.</title>
        <authorList>
            <person name="Berthold D.E."/>
            <person name="Lefler F.W."/>
            <person name="Huang I.-S."/>
            <person name="Abdulla H."/>
            <person name="Zimba P.V."/>
            <person name="Laughinghouse H.D. IV."/>
        </authorList>
    </citation>
    <scope>NUCLEOTIDE SEQUENCE</scope>
    <source>
        <strain evidence="2">BLCCT55</strain>
    </source>
</reference>
<dbReference type="PANTHER" id="PTHR34610:SF3">
    <property type="entry name" value="SSL7007 PROTEIN"/>
    <property type="match status" value="1"/>
</dbReference>
<dbReference type="Pfam" id="PF13470">
    <property type="entry name" value="PIN_3"/>
    <property type="match status" value="1"/>
</dbReference>
<evidence type="ECO:0000313" key="2">
    <source>
        <dbReference type="EMBL" id="MBD2774385.1"/>
    </source>
</evidence>
<evidence type="ECO:0000313" key="3">
    <source>
        <dbReference type="Proteomes" id="UP000629098"/>
    </source>
</evidence>
<proteinExistence type="predicted"/>
<name>A0A8J6XKI9_9CYAN</name>